<dbReference type="EMBL" id="BAABGZ010000073">
    <property type="protein sequence ID" value="GAA4365196.1"/>
    <property type="molecule type" value="Genomic_DNA"/>
</dbReference>
<protein>
    <submittedName>
        <fullName evidence="8">Rieske (2Fe-2S) protein</fullName>
    </submittedName>
</protein>
<gene>
    <name evidence="8" type="ORF">GCM10023185_35310</name>
</gene>
<sequence length="147" mass="15178">MKRQEFLHLFGFGAAMVLSGCLGGCASKKEDPAPGPGPSPTNNSVDFTIDLNDPANARLNDPAFGYVYGADGRVIVAKTTSGSYIALSAACTHQGATVRFDTNTNGFTCPLHGSQFSSSGAATMGPASAPLRRYTVAQTGSVLRITS</sequence>
<dbReference type="PROSITE" id="PS51296">
    <property type="entry name" value="RIESKE"/>
    <property type="match status" value="1"/>
</dbReference>
<dbReference type="SUPFAM" id="SSF50022">
    <property type="entry name" value="ISP domain"/>
    <property type="match status" value="1"/>
</dbReference>
<evidence type="ECO:0000313" key="9">
    <source>
        <dbReference type="Proteomes" id="UP001501153"/>
    </source>
</evidence>
<evidence type="ECO:0000259" key="7">
    <source>
        <dbReference type="PROSITE" id="PS51296"/>
    </source>
</evidence>
<keyword evidence="9" id="KW-1185">Reference proteome</keyword>
<evidence type="ECO:0000256" key="4">
    <source>
        <dbReference type="ARBA" id="ARBA00023014"/>
    </source>
</evidence>
<dbReference type="PROSITE" id="PS51257">
    <property type="entry name" value="PROKAR_LIPOPROTEIN"/>
    <property type="match status" value="1"/>
</dbReference>
<evidence type="ECO:0000256" key="3">
    <source>
        <dbReference type="ARBA" id="ARBA00023004"/>
    </source>
</evidence>
<dbReference type="InterPro" id="IPR017941">
    <property type="entry name" value="Rieske_2Fe-2S"/>
</dbReference>
<evidence type="ECO:0000256" key="2">
    <source>
        <dbReference type="ARBA" id="ARBA00022723"/>
    </source>
</evidence>
<comment type="caution">
    <text evidence="8">The sequence shown here is derived from an EMBL/GenBank/DDBJ whole genome shotgun (WGS) entry which is preliminary data.</text>
</comment>
<keyword evidence="3" id="KW-0408">Iron</keyword>
<dbReference type="Pfam" id="PF00355">
    <property type="entry name" value="Rieske"/>
    <property type="match status" value="1"/>
</dbReference>
<keyword evidence="5" id="KW-1015">Disulfide bond</keyword>
<evidence type="ECO:0000256" key="6">
    <source>
        <dbReference type="ARBA" id="ARBA00034078"/>
    </source>
</evidence>
<dbReference type="PRINTS" id="PR00162">
    <property type="entry name" value="RIESKE"/>
</dbReference>
<dbReference type="InterPro" id="IPR005805">
    <property type="entry name" value="Rieske_Fe-S_prot_C"/>
</dbReference>
<accession>A0ABP8IPC6</accession>
<keyword evidence="1" id="KW-0001">2Fe-2S</keyword>
<dbReference type="CDD" id="cd03467">
    <property type="entry name" value="Rieske"/>
    <property type="match status" value="1"/>
</dbReference>
<dbReference type="InterPro" id="IPR014349">
    <property type="entry name" value="Rieske_Fe-S_prot"/>
</dbReference>
<feature type="domain" description="Rieske" evidence="7">
    <location>
        <begin position="54"/>
        <end position="145"/>
    </location>
</feature>
<dbReference type="Proteomes" id="UP001501153">
    <property type="component" value="Unassembled WGS sequence"/>
</dbReference>
<reference evidence="9" key="1">
    <citation type="journal article" date="2019" name="Int. J. Syst. Evol. Microbiol.">
        <title>The Global Catalogue of Microorganisms (GCM) 10K type strain sequencing project: providing services to taxonomists for standard genome sequencing and annotation.</title>
        <authorList>
            <consortium name="The Broad Institute Genomics Platform"/>
            <consortium name="The Broad Institute Genome Sequencing Center for Infectious Disease"/>
            <person name="Wu L."/>
            <person name="Ma J."/>
        </authorList>
    </citation>
    <scope>NUCLEOTIDE SEQUENCE [LARGE SCALE GENOMIC DNA]</scope>
    <source>
        <strain evidence="9">JCM 17923</strain>
    </source>
</reference>
<dbReference type="InterPro" id="IPR036922">
    <property type="entry name" value="Rieske_2Fe-2S_sf"/>
</dbReference>
<dbReference type="PANTHER" id="PTHR10134">
    <property type="entry name" value="CYTOCHROME B-C1 COMPLEX SUBUNIT RIESKE, MITOCHONDRIAL"/>
    <property type="match status" value="1"/>
</dbReference>
<evidence type="ECO:0000256" key="1">
    <source>
        <dbReference type="ARBA" id="ARBA00022714"/>
    </source>
</evidence>
<dbReference type="RefSeq" id="WP_345237436.1">
    <property type="nucleotide sequence ID" value="NZ_BAABGZ010000073.1"/>
</dbReference>
<proteinExistence type="predicted"/>
<evidence type="ECO:0000313" key="8">
    <source>
        <dbReference type="EMBL" id="GAA4365196.1"/>
    </source>
</evidence>
<evidence type="ECO:0000256" key="5">
    <source>
        <dbReference type="ARBA" id="ARBA00023157"/>
    </source>
</evidence>
<keyword evidence="4" id="KW-0411">Iron-sulfur</keyword>
<comment type="cofactor">
    <cofactor evidence="6">
        <name>[2Fe-2S] cluster</name>
        <dbReference type="ChEBI" id="CHEBI:190135"/>
    </cofactor>
</comment>
<name>A0ABP8IPC6_9BACT</name>
<organism evidence="8 9">
    <name type="scientific">Hymenobacter saemangeumensis</name>
    <dbReference type="NCBI Taxonomy" id="1084522"/>
    <lineage>
        <taxon>Bacteria</taxon>
        <taxon>Pseudomonadati</taxon>
        <taxon>Bacteroidota</taxon>
        <taxon>Cytophagia</taxon>
        <taxon>Cytophagales</taxon>
        <taxon>Hymenobacteraceae</taxon>
        <taxon>Hymenobacter</taxon>
    </lineage>
</organism>
<dbReference type="Gene3D" id="2.102.10.10">
    <property type="entry name" value="Rieske [2Fe-2S] iron-sulphur domain"/>
    <property type="match status" value="1"/>
</dbReference>
<keyword evidence="2" id="KW-0479">Metal-binding</keyword>